<proteinExistence type="predicted"/>
<gene>
    <name evidence="3" type="ORF">EB812_07645</name>
</gene>
<dbReference type="PROSITE" id="PS00018">
    <property type="entry name" value="EF_HAND_1"/>
    <property type="match status" value="1"/>
</dbReference>
<dbReference type="Pfam" id="PF05838">
    <property type="entry name" value="Glyco_hydro_108"/>
    <property type="match status" value="1"/>
</dbReference>
<dbReference type="InterPro" id="IPR018247">
    <property type="entry name" value="EF_Hand_1_Ca_BS"/>
</dbReference>
<dbReference type="InterPro" id="IPR023346">
    <property type="entry name" value="Lysozyme-like_dom_sf"/>
</dbReference>
<dbReference type="RefSeq" id="WP_118229738.1">
    <property type="nucleotide sequence ID" value="NZ_DBFBQU010000094.1"/>
</dbReference>
<evidence type="ECO:0000259" key="1">
    <source>
        <dbReference type="Pfam" id="PF05838"/>
    </source>
</evidence>
<dbReference type="AlphaFoldDB" id="A0A6H3FBB0"/>
<feature type="domain" description="Peptidoglycan binding" evidence="2">
    <location>
        <begin position="132"/>
        <end position="212"/>
    </location>
</feature>
<evidence type="ECO:0000313" key="3">
    <source>
        <dbReference type="EMBL" id="TBH79462.1"/>
    </source>
</evidence>
<dbReference type="InterPro" id="IPR018537">
    <property type="entry name" value="Peptidoglycan-bd_3"/>
</dbReference>
<evidence type="ECO:0000259" key="2">
    <source>
        <dbReference type="Pfam" id="PF09374"/>
    </source>
</evidence>
<organism evidence="3 4">
    <name type="scientific">Desulfovibrio legallii</name>
    <dbReference type="NCBI Taxonomy" id="571438"/>
    <lineage>
        <taxon>Bacteria</taxon>
        <taxon>Pseudomonadati</taxon>
        <taxon>Thermodesulfobacteriota</taxon>
        <taxon>Desulfovibrionia</taxon>
        <taxon>Desulfovibrionales</taxon>
        <taxon>Desulfovibrionaceae</taxon>
        <taxon>Desulfovibrio</taxon>
    </lineage>
</organism>
<dbReference type="Proteomes" id="UP000292919">
    <property type="component" value="Unassembled WGS sequence"/>
</dbReference>
<evidence type="ECO:0000313" key="4">
    <source>
        <dbReference type="Proteomes" id="UP000292919"/>
    </source>
</evidence>
<accession>A0A6H3FBB0</accession>
<comment type="caution">
    <text evidence="3">The sequence shown here is derived from an EMBL/GenBank/DDBJ whole genome shotgun (WGS) entry which is preliminary data.</text>
</comment>
<reference evidence="3 4" key="1">
    <citation type="submission" date="2018-12" db="EMBL/GenBank/DDBJ databases">
        <title>First genome draft of Desulfovibrio legallis sp. nov.</title>
        <authorList>
            <person name="Ben Dhia O."/>
            <person name="Najjari A."/>
            <person name="Ferjani R."/>
            <person name="Fhoula I."/>
            <person name="Fardeau M.-L."/>
            <person name="Boudabbous A."/>
            <person name="Ouzari H.I."/>
        </authorList>
    </citation>
    <scope>NUCLEOTIDE SEQUENCE [LARGE SCALE GENOMIC DNA]</scope>
    <source>
        <strain evidence="3 4">H1T</strain>
    </source>
</reference>
<keyword evidence="4" id="KW-1185">Reference proteome</keyword>
<dbReference type="Pfam" id="PF09374">
    <property type="entry name" value="PG_binding_3"/>
    <property type="match status" value="1"/>
</dbReference>
<dbReference type="Gene3D" id="1.20.141.10">
    <property type="entry name" value="Chitosanase, subunit A, domain 1"/>
    <property type="match status" value="1"/>
</dbReference>
<feature type="domain" description="TtsA-like Glycoside hydrolase family 108" evidence="1">
    <location>
        <begin position="12"/>
        <end position="128"/>
    </location>
</feature>
<dbReference type="SUPFAM" id="SSF53955">
    <property type="entry name" value="Lysozyme-like"/>
    <property type="match status" value="1"/>
</dbReference>
<dbReference type="EMBL" id="SIXC01000008">
    <property type="protein sequence ID" value="TBH79462.1"/>
    <property type="molecule type" value="Genomic_DNA"/>
</dbReference>
<dbReference type="InterPro" id="IPR008565">
    <property type="entry name" value="TtsA-like_GH18_dom"/>
</dbReference>
<protein>
    <submittedName>
        <fullName evidence="3">Uncharacterized protein</fullName>
    </submittedName>
</protein>
<name>A0A6H3FBB0_9BACT</name>
<sequence>MSATAFQKAHAFTALWEGGLTDHPADPGGLTNHGVSLRWVQDLARQAREECLRQQRNCAQCVRRATAACPCDGLDLDTDGDVDADDIRACTKAQAQVLFKKHFWDALGCAALPLPLAVVLYDGAVNQGPARAVRQMQQAMNATGEAQLDHYTAIAEDGLMGERTAELAAALAAAGLHWYAARQTLRLREAFYRDLAARRPSMKAFLAGWRNRVRDLHNYLARLEREED</sequence>